<comment type="caution">
    <text evidence="1">The sequence shown here is derived from an EMBL/GenBank/DDBJ whole genome shotgun (WGS) entry which is preliminary data.</text>
</comment>
<dbReference type="PANTHER" id="PTHR22605:SF1">
    <property type="entry name" value="RZ-TYPE DOMAIN-CONTAINING PROTEIN"/>
    <property type="match status" value="1"/>
</dbReference>
<feature type="non-terminal residue" evidence="1">
    <location>
        <position position="1"/>
    </location>
</feature>
<reference evidence="1" key="1">
    <citation type="submission" date="2021-02" db="EMBL/GenBank/DDBJ databases">
        <authorList>
            <person name="Nowell W R."/>
        </authorList>
    </citation>
    <scope>NUCLEOTIDE SEQUENCE</scope>
</reference>
<dbReference type="InterPro" id="IPR031248">
    <property type="entry name" value="RNF213"/>
</dbReference>
<evidence type="ECO:0000313" key="1">
    <source>
        <dbReference type="EMBL" id="CAF4374221.1"/>
    </source>
</evidence>
<feature type="non-terminal residue" evidence="1">
    <location>
        <position position="143"/>
    </location>
</feature>
<protein>
    <submittedName>
        <fullName evidence="1">Uncharacterized protein</fullName>
    </submittedName>
</protein>
<dbReference type="Proteomes" id="UP000663868">
    <property type="component" value="Unassembled WGS sequence"/>
</dbReference>
<accession>A0A820ML40</accession>
<sequence>VKANAKAIQRFTSGSTISSVREHIFGIVVSIVTKTPLCIIGAPGQSKTLSFQIVLQNLQGPQLSNTAFCKKLPAIDPFFCLGSKYTRSEDIAYILDRAIKREQHYEQNRMKTRCVVFLDEASLPDEKKMVLKVLHPYLDECKV</sequence>
<dbReference type="GO" id="GO:0016887">
    <property type="term" value="F:ATP hydrolysis activity"/>
    <property type="evidence" value="ECO:0007669"/>
    <property type="project" value="InterPro"/>
</dbReference>
<dbReference type="InterPro" id="IPR027417">
    <property type="entry name" value="P-loop_NTPase"/>
</dbReference>
<dbReference type="GO" id="GO:0004842">
    <property type="term" value="F:ubiquitin-protein transferase activity"/>
    <property type="evidence" value="ECO:0007669"/>
    <property type="project" value="InterPro"/>
</dbReference>
<dbReference type="AlphaFoldDB" id="A0A820ML40"/>
<dbReference type="Gene3D" id="3.40.50.300">
    <property type="entry name" value="P-loop containing nucleotide triphosphate hydrolases"/>
    <property type="match status" value="1"/>
</dbReference>
<dbReference type="PANTHER" id="PTHR22605">
    <property type="entry name" value="RZ-TYPE DOMAIN-CONTAINING PROTEIN"/>
    <property type="match status" value="1"/>
</dbReference>
<dbReference type="EMBL" id="CAJOBB010021216">
    <property type="protein sequence ID" value="CAF4374221.1"/>
    <property type="molecule type" value="Genomic_DNA"/>
</dbReference>
<name>A0A820ML40_9BILA</name>
<proteinExistence type="predicted"/>
<gene>
    <name evidence="1" type="ORF">KXQ929_LOCUS49533</name>
</gene>
<evidence type="ECO:0000313" key="2">
    <source>
        <dbReference type="Proteomes" id="UP000663868"/>
    </source>
</evidence>
<organism evidence="1 2">
    <name type="scientific">Adineta steineri</name>
    <dbReference type="NCBI Taxonomy" id="433720"/>
    <lineage>
        <taxon>Eukaryota</taxon>
        <taxon>Metazoa</taxon>
        <taxon>Spiralia</taxon>
        <taxon>Gnathifera</taxon>
        <taxon>Rotifera</taxon>
        <taxon>Eurotatoria</taxon>
        <taxon>Bdelloidea</taxon>
        <taxon>Adinetida</taxon>
        <taxon>Adinetidae</taxon>
        <taxon>Adineta</taxon>
    </lineage>
</organism>